<keyword evidence="3" id="KW-1185">Reference proteome</keyword>
<comment type="caution">
    <text evidence="2">The sequence shown here is derived from an EMBL/GenBank/DDBJ whole genome shotgun (WGS) entry which is preliminary data.</text>
</comment>
<gene>
    <name evidence="2" type="ORF">FXV83_16165</name>
</gene>
<accession>A0A5S4YWW2</accession>
<feature type="region of interest" description="Disordered" evidence="1">
    <location>
        <begin position="69"/>
        <end position="91"/>
    </location>
</feature>
<dbReference type="RefSeq" id="WP_148740403.1">
    <property type="nucleotide sequence ID" value="NZ_VSTH01000051.1"/>
</dbReference>
<sequence>MKEYVSPTGSPILGTLEKLTGRAEIMGIDDNGEPVYQGGTEIFYDDQVTATKDGKMIFLDENGAEWTFDQLQPVEAEDDEDEEEDDEGLDS</sequence>
<dbReference type="Proteomes" id="UP000324797">
    <property type="component" value="Unassembled WGS sequence"/>
</dbReference>
<evidence type="ECO:0000313" key="2">
    <source>
        <dbReference type="EMBL" id="TYO65469.1"/>
    </source>
</evidence>
<feature type="compositionally biased region" description="Acidic residues" evidence="1">
    <location>
        <begin position="75"/>
        <end position="91"/>
    </location>
</feature>
<dbReference type="EMBL" id="VSTH01000051">
    <property type="protein sequence ID" value="TYO65469.1"/>
    <property type="molecule type" value="Genomic_DNA"/>
</dbReference>
<evidence type="ECO:0000256" key="1">
    <source>
        <dbReference type="SAM" id="MobiDB-lite"/>
    </source>
</evidence>
<dbReference type="AlphaFoldDB" id="A0A5S4YWW2"/>
<organism evidence="2 3">
    <name type="scientific">Bradyrhizobium hipponense</name>
    <dbReference type="NCBI Taxonomy" id="2605638"/>
    <lineage>
        <taxon>Bacteria</taxon>
        <taxon>Pseudomonadati</taxon>
        <taxon>Pseudomonadota</taxon>
        <taxon>Alphaproteobacteria</taxon>
        <taxon>Hyphomicrobiales</taxon>
        <taxon>Nitrobacteraceae</taxon>
        <taxon>Bradyrhizobium</taxon>
    </lineage>
</organism>
<protein>
    <submittedName>
        <fullName evidence="2">Uncharacterized protein</fullName>
    </submittedName>
</protein>
<proteinExistence type="predicted"/>
<evidence type="ECO:0000313" key="3">
    <source>
        <dbReference type="Proteomes" id="UP000324797"/>
    </source>
</evidence>
<reference evidence="2 3" key="1">
    <citation type="submission" date="2019-08" db="EMBL/GenBank/DDBJ databases">
        <title>Bradyrhizobium hipponensis sp. nov., a rhizobium isolated from a Lupinus angustifolius root nodule in Tunisia.</title>
        <authorList>
            <person name="Off K."/>
            <person name="Rejili M."/>
            <person name="Mars M."/>
            <person name="Brachmann A."/>
            <person name="Marin M."/>
        </authorList>
    </citation>
    <scope>NUCLEOTIDE SEQUENCE [LARGE SCALE GENOMIC DNA]</scope>
    <source>
        <strain evidence="3">aSej3</strain>
    </source>
</reference>
<name>A0A5S4YWW2_9BRAD</name>